<reference evidence="2" key="1">
    <citation type="submission" date="2016-10" db="EMBL/GenBank/DDBJ databases">
        <authorList>
            <person name="Varghese N."/>
            <person name="Submissions S."/>
        </authorList>
    </citation>
    <scope>NUCLEOTIDE SEQUENCE [LARGE SCALE GENOMIC DNA]</scope>
    <source>
        <strain evidence="2">CGMCC 1.9227</strain>
    </source>
</reference>
<evidence type="ECO:0000313" key="1">
    <source>
        <dbReference type="EMBL" id="SFF00448.1"/>
    </source>
</evidence>
<dbReference type="RefSeq" id="WP_262987278.1">
    <property type="nucleotide sequence ID" value="NZ_FONQ01000007.1"/>
</dbReference>
<gene>
    <name evidence="1" type="ORF">SAMN04488131_10733</name>
</gene>
<dbReference type="EMBL" id="FONQ01000007">
    <property type="protein sequence ID" value="SFF00448.1"/>
    <property type="molecule type" value="Genomic_DNA"/>
</dbReference>
<proteinExistence type="predicted"/>
<organism evidence="1 2">
    <name type="scientific">Flavobacterium xueshanense</name>
    <dbReference type="NCBI Taxonomy" id="935223"/>
    <lineage>
        <taxon>Bacteria</taxon>
        <taxon>Pseudomonadati</taxon>
        <taxon>Bacteroidota</taxon>
        <taxon>Flavobacteriia</taxon>
        <taxon>Flavobacteriales</taxon>
        <taxon>Flavobacteriaceae</taxon>
        <taxon>Flavobacterium</taxon>
    </lineage>
</organism>
<dbReference type="Proteomes" id="UP000198596">
    <property type="component" value="Unassembled WGS sequence"/>
</dbReference>
<evidence type="ECO:0000313" key="2">
    <source>
        <dbReference type="Proteomes" id="UP000198596"/>
    </source>
</evidence>
<keyword evidence="2" id="KW-1185">Reference proteome</keyword>
<dbReference type="AlphaFoldDB" id="A0A1I2F6U2"/>
<accession>A0A1I2F6U2</accession>
<dbReference type="STRING" id="935223.SAMN04488131_10733"/>
<name>A0A1I2F6U2_9FLAO</name>
<sequence>MENLESEVYVPSRSNCRVGKITARKYAEENKLIEETDAQK</sequence>
<protein>
    <submittedName>
        <fullName evidence="1">Uncharacterized protein</fullName>
    </submittedName>
</protein>